<dbReference type="OrthoDB" id="194358at2759"/>
<dbReference type="PROSITE" id="PS50088">
    <property type="entry name" value="ANK_REPEAT"/>
    <property type="match status" value="3"/>
</dbReference>
<dbReference type="AlphaFoldDB" id="A0A9N9KYV2"/>
<feature type="repeat" description="ANK" evidence="1">
    <location>
        <begin position="642"/>
        <end position="674"/>
    </location>
</feature>
<dbReference type="InterPro" id="IPR036770">
    <property type="entry name" value="Ankyrin_rpt-contain_sf"/>
</dbReference>
<proteinExistence type="predicted"/>
<dbReference type="SMART" id="SM00248">
    <property type="entry name" value="ANK"/>
    <property type="match status" value="4"/>
</dbReference>
<gene>
    <name evidence="3" type="ORF">HYFRA_00007108</name>
</gene>
<protein>
    <recommendedName>
        <fullName evidence="2">Heterokaryon incompatibility domain-containing protein</fullName>
    </recommendedName>
</protein>
<dbReference type="Proteomes" id="UP000696280">
    <property type="component" value="Unassembled WGS sequence"/>
</dbReference>
<dbReference type="InterPro" id="IPR052895">
    <property type="entry name" value="HetReg/Transcr_Mod"/>
</dbReference>
<evidence type="ECO:0000256" key="1">
    <source>
        <dbReference type="PROSITE-ProRule" id="PRU00023"/>
    </source>
</evidence>
<comment type="caution">
    <text evidence="3">The sequence shown here is derived from an EMBL/GenBank/DDBJ whole genome shotgun (WGS) entry which is preliminary data.</text>
</comment>
<name>A0A9N9KYV2_9HELO</name>
<dbReference type="EMBL" id="CAJVRL010000060">
    <property type="protein sequence ID" value="CAG8955093.1"/>
    <property type="molecule type" value="Genomic_DNA"/>
</dbReference>
<dbReference type="Pfam" id="PF12796">
    <property type="entry name" value="Ank_2"/>
    <property type="match status" value="1"/>
</dbReference>
<feature type="repeat" description="ANK" evidence="1">
    <location>
        <begin position="708"/>
        <end position="740"/>
    </location>
</feature>
<dbReference type="Pfam" id="PF06985">
    <property type="entry name" value="HET"/>
    <property type="match status" value="1"/>
</dbReference>
<dbReference type="InterPro" id="IPR002110">
    <property type="entry name" value="Ankyrin_rpt"/>
</dbReference>
<dbReference type="Gene3D" id="1.25.40.20">
    <property type="entry name" value="Ankyrin repeat-containing domain"/>
    <property type="match status" value="1"/>
</dbReference>
<feature type="repeat" description="ANK" evidence="1">
    <location>
        <begin position="675"/>
        <end position="707"/>
    </location>
</feature>
<dbReference type="InterPro" id="IPR010730">
    <property type="entry name" value="HET"/>
</dbReference>
<evidence type="ECO:0000259" key="2">
    <source>
        <dbReference type="Pfam" id="PF06985"/>
    </source>
</evidence>
<accession>A0A9N9KYV2</accession>
<evidence type="ECO:0000313" key="3">
    <source>
        <dbReference type="EMBL" id="CAG8955093.1"/>
    </source>
</evidence>
<reference evidence="3" key="1">
    <citation type="submission" date="2021-07" db="EMBL/GenBank/DDBJ databases">
        <authorList>
            <person name="Durling M."/>
        </authorList>
    </citation>
    <scope>NUCLEOTIDE SEQUENCE</scope>
</reference>
<organism evidence="3 4">
    <name type="scientific">Hymenoscyphus fraxineus</name>
    <dbReference type="NCBI Taxonomy" id="746836"/>
    <lineage>
        <taxon>Eukaryota</taxon>
        <taxon>Fungi</taxon>
        <taxon>Dikarya</taxon>
        <taxon>Ascomycota</taxon>
        <taxon>Pezizomycotina</taxon>
        <taxon>Leotiomycetes</taxon>
        <taxon>Helotiales</taxon>
        <taxon>Helotiaceae</taxon>
        <taxon>Hymenoscyphus</taxon>
    </lineage>
</organism>
<sequence>MEPEAFSYKQLRDERPQFRDDPQKFRLLRLPLDAERYGDIHCELIEAFLDATHAIPYVAVSYRWETGTKTKFIWIGKCKVPVTDGVFSMLDSLRGAEHRHRWDESEFFWIDTLCINQNDDKEKSHQVSHMKEIYTNASVVVVWLGKATKDSDLVMKALTALEYEVPRRKLLPEDPNWALAWKKAKASTLSRVDNEELLDSFYILLSHRWFRRVWVLQEIGNARSAFVLCGNKSISTKYFVMGTKLTGVLIRTPCQSVLRLMPSPVRKGVDNADLFSLLNEFSSAEATEPIDRIFALLGLYSEKTGNGPLCPDYSKPISDSIREVVSHICFCDRIHVPDKLCKNIDEFFSTLKTLDAVLFEHLIQYSDCGSILRFLNKRAQYIGQSFFKTINHQFHPKFDINENTLISIAKNKRIGKDLMQALVPFCKESSPITEDIILGLGGNHVAGLDILRLIAPKAQDWLHIQGEIAMDLWATKHGQEIVTLLYKKFRVHLRFWDESSLDKIKQDLDKRGVLMAILAQRPGCNIKLEDYESVLEIAVSSGHIFVISNFHYSEIQKGYDKPPPRDAFVDHYSGNAVSFERAILDRDVASGTTLTNVNNHTPLNSKNDIERLSSLRAVVAGDIDVLSQLVESGADLEYENEWGESLLALASRGGHTKVVEYLIQKGAALKSRSTAGWTPLHLAVGQGHVDIVRVLLAHGTPMNIQSSNGWIPLHLATWQGHINIVSILLEHGANPTISIDGGKWLPMNIAVWRGYFNIALLLEGPTRLSKERKQAFREAQAVARRHLRESTL</sequence>
<dbReference type="PANTHER" id="PTHR24148">
    <property type="entry name" value="ANKYRIN REPEAT DOMAIN-CONTAINING PROTEIN 39 HOMOLOG-RELATED"/>
    <property type="match status" value="1"/>
</dbReference>
<dbReference type="PRINTS" id="PR01415">
    <property type="entry name" value="ANKYRIN"/>
</dbReference>
<dbReference type="Pfam" id="PF00023">
    <property type="entry name" value="Ank"/>
    <property type="match status" value="1"/>
</dbReference>
<keyword evidence="4" id="KW-1185">Reference proteome</keyword>
<evidence type="ECO:0000313" key="4">
    <source>
        <dbReference type="Proteomes" id="UP000696280"/>
    </source>
</evidence>
<dbReference type="SUPFAM" id="SSF48403">
    <property type="entry name" value="Ankyrin repeat"/>
    <property type="match status" value="1"/>
</dbReference>
<dbReference type="PANTHER" id="PTHR24148:SF64">
    <property type="entry name" value="HETEROKARYON INCOMPATIBILITY DOMAIN-CONTAINING PROTEIN"/>
    <property type="match status" value="1"/>
</dbReference>
<keyword evidence="1" id="KW-0040">ANK repeat</keyword>
<feature type="domain" description="Heterokaryon incompatibility" evidence="2">
    <location>
        <begin position="57"/>
        <end position="218"/>
    </location>
</feature>
<dbReference type="PROSITE" id="PS50297">
    <property type="entry name" value="ANK_REP_REGION"/>
    <property type="match status" value="3"/>
</dbReference>